<evidence type="ECO:0000313" key="1">
    <source>
        <dbReference type="EMBL" id="GFY78167.1"/>
    </source>
</evidence>
<keyword evidence="2" id="KW-1185">Reference proteome</keyword>
<organism evidence="1 2">
    <name type="scientific">Trichonephila inaurata madagascariensis</name>
    <dbReference type="NCBI Taxonomy" id="2747483"/>
    <lineage>
        <taxon>Eukaryota</taxon>
        <taxon>Metazoa</taxon>
        <taxon>Ecdysozoa</taxon>
        <taxon>Arthropoda</taxon>
        <taxon>Chelicerata</taxon>
        <taxon>Arachnida</taxon>
        <taxon>Araneae</taxon>
        <taxon>Araneomorphae</taxon>
        <taxon>Entelegynae</taxon>
        <taxon>Araneoidea</taxon>
        <taxon>Nephilidae</taxon>
        <taxon>Trichonephila</taxon>
        <taxon>Trichonephila inaurata</taxon>
    </lineage>
</organism>
<proteinExistence type="predicted"/>
<sequence>MYCGRMAKVFFSGACQAPGWQNTVLPVVHVPWLGCRSLYCARSMSSGRVTKLCSASGVCPMSAWQSSFLRQVDVQFPGNRTLSWIRGMSIVFKADICRASGECPVSCRKNSVLLQGHGQYSCVRTQFFQGHFQCPVVRNLSSVRSNFSSWEAELCPMLGACTVVGWQNSVLRQGYVKWQVAELCPTSGASP</sequence>
<accession>A0A8X6YX15</accession>
<name>A0A8X6YX15_9ARAC</name>
<reference evidence="1" key="1">
    <citation type="submission" date="2020-08" db="EMBL/GenBank/DDBJ databases">
        <title>Multicomponent nature underlies the extraordinary mechanical properties of spider dragline silk.</title>
        <authorList>
            <person name="Kono N."/>
            <person name="Nakamura H."/>
            <person name="Mori M."/>
            <person name="Yoshida Y."/>
            <person name="Ohtoshi R."/>
            <person name="Malay A.D."/>
            <person name="Moran D.A.P."/>
            <person name="Tomita M."/>
            <person name="Numata K."/>
            <person name="Arakawa K."/>
        </authorList>
    </citation>
    <scope>NUCLEOTIDE SEQUENCE</scope>
</reference>
<dbReference type="EMBL" id="BMAV01022845">
    <property type="protein sequence ID" value="GFY78167.1"/>
    <property type="molecule type" value="Genomic_DNA"/>
</dbReference>
<dbReference type="AlphaFoldDB" id="A0A8X6YX15"/>
<gene>
    <name evidence="1" type="ORF">TNIN_428681</name>
</gene>
<comment type="caution">
    <text evidence="1">The sequence shown here is derived from an EMBL/GenBank/DDBJ whole genome shotgun (WGS) entry which is preliminary data.</text>
</comment>
<protein>
    <submittedName>
        <fullName evidence="1">Uncharacterized protein</fullName>
    </submittedName>
</protein>
<evidence type="ECO:0000313" key="2">
    <source>
        <dbReference type="Proteomes" id="UP000886998"/>
    </source>
</evidence>
<dbReference type="Proteomes" id="UP000886998">
    <property type="component" value="Unassembled WGS sequence"/>
</dbReference>